<evidence type="ECO:0000313" key="2">
    <source>
        <dbReference type="Proteomes" id="UP001165121"/>
    </source>
</evidence>
<organism evidence="1 2">
    <name type="scientific">Phytophthora fragariaefolia</name>
    <dbReference type="NCBI Taxonomy" id="1490495"/>
    <lineage>
        <taxon>Eukaryota</taxon>
        <taxon>Sar</taxon>
        <taxon>Stramenopiles</taxon>
        <taxon>Oomycota</taxon>
        <taxon>Peronosporomycetes</taxon>
        <taxon>Peronosporales</taxon>
        <taxon>Peronosporaceae</taxon>
        <taxon>Phytophthora</taxon>
    </lineage>
</organism>
<dbReference type="Proteomes" id="UP001165121">
    <property type="component" value="Unassembled WGS sequence"/>
</dbReference>
<sequence>MLTKTLSTAAYSVATGSVDNNFGTAAEVDRRVDAECQASTRNGSACWTVGDVSGRIAEPEAVVAFQRVLAAVRKHAQCTCMKVLSDGPRPIDRSGTVSIVLPEDTHQAPLRGFSECRMQTQIGPLHIIFVCTG</sequence>
<proteinExistence type="predicted"/>
<accession>A0A9W7D0K2</accession>
<reference evidence="1" key="1">
    <citation type="submission" date="2023-04" db="EMBL/GenBank/DDBJ databases">
        <title>Phytophthora fragariaefolia NBRC 109709.</title>
        <authorList>
            <person name="Ichikawa N."/>
            <person name="Sato H."/>
            <person name="Tonouchi N."/>
        </authorList>
    </citation>
    <scope>NUCLEOTIDE SEQUENCE</scope>
    <source>
        <strain evidence="1">NBRC 109709</strain>
    </source>
</reference>
<dbReference type="EMBL" id="BSXT01003081">
    <property type="protein sequence ID" value="GMF52369.1"/>
    <property type="molecule type" value="Genomic_DNA"/>
</dbReference>
<name>A0A9W7D0K2_9STRA</name>
<protein>
    <submittedName>
        <fullName evidence="1">Unnamed protein product</fullName>
    </submittedName>
</protein>
<keyword evidence="2" id="KW-1185">Reference proteome</keyword>
<dbReference type="AlphaFoldDB" id="A0A9W7D0K2"/>
<comment type="caution">
    <text evidence="1">The sequence shown here is derived from an EMBL/GenBank/DDBJ whole genome shotgun (WGS) entry which is preliminary data.</text>
</comment>
<gene>
    <name evidence="1" type="ORF">Pfra01_002142000</name>
</gene>
<evidence type="ECO:0000313" key="1">
    <source>
        <dbReference type="EMBL" id="GMF52369.1"/>
    </source>
</evidence>